<evidence type="ECO:0000256" key="1">
    <source>
        <dbReference type="SAM" id="MobiDB-lite"/>
    </source>
</evidence>
<evidence type="ECO:0000313" key="2">
    <source>
        <dbReference type="EMBL" id="MBB6472391.1"/>
    </source>
</evidence>
<dbReference type="AlphaFoldDB" id="A0A7X0IBX4"/>
<feature type="compositionally biased region" description="Acidic residues" evidence="1">
    <location>
        <begin position="18"/>
        <end position="30"/>
    </location>
</feature>
<dbReference type="Proteomes" id="UP000555564">
    <property type="component" value="Unassembled WGS sequence"/>
</dbReference>
<organism evidence="2 3">
    <name type="scientific">Sphaerisporangium rubeum</name>
    <dbReference type="NCBI Taxonomy" id="321317"/>
    <lineage>
        <taxon>Bacteria</taxon>
        <taxon>Bacillati</taxon>
        <taxon>Actinomycetota</taxon>
        <taxon>Actinomycetes</taxon>
        <taxon>Streptosporangiales</taxon>
        <taxon>Streptosporangiaceae</taxon>
        <taxon>Sphaerisporangium</taxon>
    </lineage>
</organism>
<accession>A0A7X0IBX4</accession>
<feature type="compositionally biased region" description="Polar residues" evidence="1">
    <location>
        <begin position="1"/>
        <end position="10"/>
    </location>
</feature>
<protein>
    <submittedName>
        <fullName evidence="2">Uncharacterized protein</fullName>
    </submittedName>
</protein>
<proteinExistence type="predicted"/>
<evidence type="ECO:0000313" key="3">
    <source>
        <dbReference type="Proteomes" id="UP000555564"/>
    </source>
</evidence>
<comment type="caution">
    <text evidence="2">The sequence shown here is derived from an EMBL/GenBank/DDBJ whole genome shotgun (WGS) entry which is preliminary data.</text>
</comment>
<gene>
    <name evidence="2" type="ORF">BJ992_001822</name>
</gene>
<dbReference type="EMBL" id="JACHIU010000001">
    <property type="protein sequence ID" value="MBB6472391.1"/>
    <property type="molecule type" value="Genomic_DNA"/>
</dbReference>
<reference evidence="2 3" key="1">
    <citation type="submission" date="2020-08" db="EMBL/GenBank/DDBJ databases">
        <title>Sequencing the genomes of 1000 actinobacteria strains.</title>
        <authorList>
            <person name="Klenk H.-P."/>
        </authorList>
    </citation>
    <scope>NUCLEOTIDE SEQUENCE [LARGE SCALE GENOMIC DNA]</scope>
    <source>
        <strain evidence="2 3">DSM 44936</strain>
    </source>
</reference>
<keyword evidence="3" id="KW-1185">Reference proteome</keyword>
<sequence>MASNGDTSAGVSGGGTEEASDEDVGVADIG</sequence>
<name>A0A7X0IBX4_9ACTN</name>
<feature type="region of interest" description="Disordered" evidence="1">
    <location>
        <begin position="1"/>
        <end position="30"/>
    </location>
</feature>